<gene>
    <name evidence="2" type="ORF">YA0853_27750</name>
</gene>
<dbReference type="EMBL" id="JAEILH010000053">
    <property type="protein sequence ID" value="MBI6627416.1"/>
    <property type="molecule type" value="Genomic_DNA"/>
</dbReference>
<evidence type="ECO:0000313" key="3">
    <source>
        <dbReference type="Proteomes" id="UP000645865"/>
    </source>
</evidence>
<accession>A0A8I1E801</accession>
<dbReference type="Proteomes" id="UP000645865">
    <property type="component" value="Unassembled WGS sequence"/>
</dbReference>
<reference evidence="2" key="1">
    <citation type="submission" date="2020-12" db="EMBL/GenBank/DDBJ databases">
        <title>Comparative genomic insights into the epidemiology and virulence of plant pathogenic Pseudomonads from Turkey.</title>
        <authorList>
            <person name="Dillon M."/>
            <person name="Ruiz-Bedoya T."/>
            <person name="Bendalovic-Torma C."/>
            <person name="Guttman K.M."/>
            <person name="Kwak H."/>
            <person name="Middleton M.A."/>
            <person name="Wang P.W."/>
            <person name="Horuz S."/>
            <person name="Aysan Y."/>
            <person name="Guttman D.S."/>
        </authorList>
    </citation>
    <scope>NUCLEOTIDE SEQUENCE</scope>
    <source>
        <strain evidence="2">S5_IA_3a</strain>
    </source>
</reference>
<organism evidence="2 3">
    <name type="scientific">Pseudomonas rhodesiae</name>
    <dbReference type="NCBI Taxonomy" id="76760"/>
    <lineage>
        <taxon>Bacteria</taxon>
        <taxon>Pseudomonadati</taxon>
        <taxon>Pseudomonadota</taxon>
        <taxon>Gammaproteobacteria</taxon>
        <taxon>Pseudomonadales</taxon>
        <taxon>Pseudomonadaceae</taxon>
        <taxon>Pseudomonas</taxon>
    </lineage>
</organism>
<evidence type="ECO:0000313" key="2">
    <source>
        <dbReference type="EMBL" id="MBI6627416.1"/>
    </source>
</evidence>
<sequence>MNSVSPVAASAYDQVQSNSLDAITDFGGEQVDSLPEHIRVKRDDQASSDTASAPQITY</sequence>
<comment type="caution">
    <text evidence="2">The sequence shown here is derived from an EMBL/GenBank/DDBJ whole genome shotgun (WGS) entry which is preliminary data.</text>
</comment>
<proteinExistence type="predicted"/>
<dbReference type="RefSeq" id="WP_158231154.1">
    <property type="nucleotide sequence ID" value="NZ_BQHF01000001.1"/>
</dbReference>
<name>A0A8I1E801_9PSED</name>
<feature type="compositionally biased region" description="Basic and acidic residues" evidence="1">
    <location>
        <begin position="34"/>
        <end position="45"/>
    </location>
</feature>
<protein>
    <submittedName>
        <fullName evidence="2">Uncharacterized protein</fullName>
    </submittedName>
</protein>
<evidence type="ECO:0000256" key="1">
    <source>
        <dbReference type="SAM" id="MobiDB-lite"/>
    </source>
</evidence>
<feature type="region of interest" description="Disordered" evidence="1">
    <location>
        <begin position="34"/>
        <end position="58"/>
    </location>
</feature>
<dbReference type="AlphaFoldDB" id="A0A8I1E801"/>
<feature type="compositionally biased region" description="Polar residues" evidence="1">
    <location>
        <begin position="47"/>
        <end position="58"/>
    </location>
</feature>